<feature type="region of interest" description="Disordered" evidence="1">
    <location>
        <begin position="1"/>
        <end position="28"/>
    </location>
</feature>
<organism evidence="2 3">
    <name type="scientific">Riccia fluitans</name>
    <dbReference type="NCBI Taxonomy" id="41844"/>
    <lineage>
        <taxon>Eukaryota</taxon>
        <taxon>Viridiplantae</taxon>
        <taxon>Streptophyta</taxon>
        <taxon>Embryophyta</taxon>
        <taxon>Marchantiophyta</taxon>
        <taxon>Marchantiopsida</taxon>
        <taxon>Marchantiidae</taxon>
        <taxon>Marchantiales</taxon>
        <taxon>Ricciaceae</taxon>
        <taxon>Riccia</taxon>
    </lineage>
</organism>
<feature type="region of interest" description="Disordered" evidence="1">
    <location>
        <begin position="168"/>
        <end position="196"/>
    </location>
</feature>
<gene>
    <name evidence="2" type="ORF">R1flu_024871</name>
</gene>
<name>A0ABD1XW65_9MARC</name>
<dbReference type="Proteomes" id="UP001605036">
    <property type="component" value="Unassembled WGS sequence"/>
</dbReference>
<evidence type="ECO:0000256" key="1">
    <source>
        <dbReference type="SAM" id="MobiDB-lite"/>
    </source>
</evidence>
<evidence type="ECO:0000313" key="2">
    <source>
        <dbReference type="EMBL" id="KAL2613179.1"/>
    </source>
</evidence>
<comment type="caution">
    <text evidence="2">The sequence shown here is derived from an EMBL/GenBank/DDBJ whole genome shotgun (WGS) entry which is preliminary data.</text>
</comment>
<feature type="compositionally biased region" description="Low complexity" evidence="1">
    <location>
        <begin position="1"/>
        <end position="12"/>
    </location>
</feature>
<reference evidence="2 3" key="1">
    <citation type="submission" date="2024-09" db="EMBL/GenBank/DDBJ databases">
        <title>Chromosome-scale assembly of Riccia fluitans.</title>
        <authorList>
            <person name="Paukszto L."/>
            <person name="Sawicki J."/>
            <person name="Karawczyk K."/>
            <person name="Piernik-Szablinska J."/>
            <person name="Szczecinska M."/>
            <person name="Mazdziarz M."/>
        </authorList>
    </citation>
    <scope>NUCLEOTIDE SEQUENCE [LARGE SCALE GENOMIC DNA]</scope>
    <source>
        <strain evidence="2">Rf_01</strain>
        <tissue evidence="2">Aerial parts of the thallus</tissue>
    </source>
</reference>
<sequence length="196" mass="22055">MVRKTGGTYTTEYRGEEKGGYFTGMNRKRDQEELQTFGSNYTRRSLFQSKSLPGGGIEKMFVSVNKPQMPKTEDWSHLAYSTEQKLGACSPMKSTPTVENNKQIAAAKMPQEDDENSSTLKMRLEAMTWAAMAKDATILALQQKLTAALLSLQKERDENAQLRIELEMFGKEPGHNQLPSESITDRDRQSAQNPPL</sequence>
<dbReference type="AlphaFoldDB" id="A0ABD1XW65"/>
<keyword evidence="3" id="KW-1185">Reference proteome</keyword>
<accession>A0ABD1XW65</accession>
<dbReference type="EMBL" id="JBHFFA010000007">
    <property type="protein sequence ID" value="KAL2613179.1"/>
    <property type="molecule type" value="Genomic_DNA"/>
</dbReference>
<evidence type="ECO:0000313" key="3">
    <source>
        <dbReference type="Proteomes" id="UP001605036"/>
    </source>
</evidence>
<proteinExistence type="predicted"/>
<protein>
    <submittedName>
        <fullName evidence="2">Uncharacterized protein</fullName>
    </submittedName>
</protein>